<feature type="transmembrane region" description="Helical" evidence="7">
    <location>
        <begin position="135"/>
        <end position="160"/>
    </location>
</feature>
<dbReference type="RefSeq" id="WP_274149670.1">
    <property type="nucleotide sequence ID" value="NZ_CP117811.1"/>
</dbReference>
<sequence length="199" mass="22155">MMNWKTDISEGKVLCLICEELHDLEEVQCRRCSASISQRKPSSISQTWAYVLAATLFLIPANLMPMMVVTSMGTDEGSTIMEGVIYFLAHKEYGLGLIIFVASVAVPIFKLSVIYFLLLIIAFKQKEKAKLGLKLFHIIHCIGKWSMLDIFVVALMVSMVQFQGLATIQTGAAAISFCGAVIFTIIASEKFDPRLMFDK</sequence>
<accession>A0ABY7VRI9</accession>
<name>A0ABY7VRI9_9BACT</name>
<feature type="transmembrane region" description="Helical" evidence="7">
    <location>
        <begin position="166"/>
        <end position="187"/>
    </location>
</feature>
<dbReference type="EMBL" id="CP117811">
    <property type="protein sequence ID" value="WDE95845.1"/>
    <property type="molecule type" value="Genomic_DNA"/>
</dbReference>
<keyword evidence="6 7" id="KW-0472">Membrane</keyword>
<comment type="subcellular location">
    <subcellularLocation>
        <location evidence="1">Cell inner membrane</location>
    </subcellularLocation>
</comment>
<protein>
    <submittedName>
        <fullName evidence="8">Paraquat-inducible protein A</fullName>
    </submittedName>
</protein>
<evidence type="ECO:0000256" key="5">
    <source>
        <dbReference type="ARBA" id="ARBA00022989"/>
    </source>
</evidence>
<evidence type="ECO:0000256" key="3">
    <source>
        <dbReference type="ARBA" id="ARBA00022519"/>
    </source>
</evidence>
<dbReference type="InterPro" id="IPR051800">
    <property type="entry name" value="PqiA-PqiB_transport"/>
</dbReference>
<keyword evidence="2" id="KW-1003">Cell membrane</keyword>
<evidence type="ECO:0000313" key="9">
    <source>
        <dbReference type="Proteomes" id="UP001214250"/>
    </source>
</evidence>
<evidence type="ECO:0000256" key="6">
    <source>
        <dbReference type="ARBA" id="ARBA00023136"/>
    </source>
</evidence>
<organism evidence="8 9">
    <name type="scientific">Lentisphaera profundi</name>
    <dbReference type="NCBI Taxonomy" id="1658616"/>
    <lineage>
        <taxon>Bacteria</taxon>
        <taxon>Pseudomonadati</taxon>
        <taxon>Lentisphaerota</taxon>
        <taxon>Lentisphaeria</taxon>
        <taxon>Lentisphaerales</taxon>
        <taxon>Lentisphaeraceae</taxon>
        <taxon>Lentisphaera</taxon>
    </lineage>
</organism>
<evidence type="ECO:0000256" key="7">
    <source>
        <dbReference type="SAM" id="Phobius"/>
    </source>
</evidence>
<dbReference type="PANTHER" id="PTHR30462">
    <property type="entry name" value="INTERMEMBRANE TRANSPORT PROTEIN PQIB-RELATED"/>
    <property type="match status" value="1"/>
</dbReference>
<evidence type="ECO:0000256" key="2">
    <source>
        <dbReference type="ARBA" id="ARBA00022475"/>
    </source>
</evidence>
<dbReference type="InterPro" id="IPR007498">
    <property type="entry name" value="PqiA-like"/>
</dbReference>
<keyword evidence="3" id="KW-0997">Cell inner membrane</keyword>
<reference evidence="8 9" key="1">
    <citation type="submission" date="2023-02" db="EMBL/GenBank/DDBJ databases">
        <title>Genome sequence of Lentisphaera profundi SAORIC-696.</title>
        <authorList>
            <person name="Kim e."/>
            <person name="Cho J.-C."/>
            <person name="Choi A."/>
            <person name="Kang I."/>
        </authorList>
    </citation>
    <scope>NUCLEOTIDE SEQUENCE [LARGE SCALE GENOMIC DNA]</scope>
    <source>
        <strain evidence="8 9">SAORIC-696</strain>
    </source>
</reference>
<dbReference type="PANTHER" id="PTHR30462:SF3">
    <property type="entry name" value="INTERMEMBRANE TRANSPORT PROTEIN PQIA"/>
    <property type="match status" value="1"/>
</dbReference>
<feature type="transmembrane region" description="Helical" evidence="7">
    <location>
        <begin position="93"/>
        <end position="123"/>
    </location>
</feature>
<evidence type="ECO:0000313" key="8">
    <source>
        <dbReference type="EMBL" id="WDE95845.1"/>
    </source>
</evidence>
<keyword evidence="4 7" id="KW-0812">Transmembrane</keyword>
<keyword evidence="5 7" id="KW-1133">Transmembrane helix</keyword>
<keyword evidence="9" id="KW-1185">Reference proteome</keyword>
<dbReference type="Proteomes" id="UP001214250">
    <property type="component" value="Chromosome 1"/>
</dbReference>
<feature type="transmembrane region" description="Helical" evidence="7">
    <location>
        <begin position="48"/>
        <end position="73"/>
    </location>
</feature>
<dbReference type="Pfam" id="PF04403">
    <property type="entry name" value="PqiA"/>
    <property type="match status" value="1"/>
</dbReference>
<evidence type="ECO:0000256" key="4">
    <source>
        <dbReference type="ARBA" id="ARBA00022692"/>
    </source>
</evidence>
<gene>
    <name evidence="8" type="ORF">PQO03_08965</name>
</gene>
<proteinExistence type="predicted"/>
<evidence type="ECO:0000256" key="1">
    <source>
        <dbReference type="ARBA" id="ARBA00004533"/>
    </source>
</evidence>